<proteinExistence type="predicted"/>
<dbReference type="AlphaFoldDB" id="A0A1B2ET07"/>
<dbReference type="EMBL" id="CP016617">
    <property type="protein sequence ID" value="ANY83110.1"/>
    <property type="molecule type" value="Genomic_DNA"/>
</dbReference>
<organism evidence="1">
    <name type="scientific">Microvirga ossetica</name>
    <dbReference type="NCBI Taxonomy" id="1882682"/>
    <lineage>
        <taxon>Bacteria</taxon>
        <taxon>Pseudomonadati</taxon>
        <taxon>Pseudomonadota</taxon>
        <taxon>Alphaproteobacteria</taxon>
        <taxon>Hyphomicrobiales</taxon>
        <taxon>Methylobacteriaceae</taxon>
        <taxon>Microvirga</taxon>
    </lineage>
</organism>
<reference evidence="1" key="1">
    <citation type="submission" date="2016-07" db="EMBL/GenBank/DDBJ databases">
        <title>Microvirga ossetica sp. nov. a new species of rhizobia isolated from root nodules of the legume species Vicia alpestris Steven originated from North Ossetia region in the Caucasus.</title>
        <authorList>
            <person name="Safronova V.I."/>
            <person name="Kuznetsova I.G."/>
            <person name="Sazanova A.L."/>
            <person name="Belimov A."/>
            <person name="Andronov E."/>
            <person name="Osledkin Y.S."/>
            <person name="Onishchuk O.P."/>
            <person name="Kurchak O.N."/>
            <person name="Shaposhnikov A.I."/>
            <person name="Willems A."/>
            <person name="Tikhonovich I.A."/>
        </authorList>
    </citation>
    <scope>NUCLEOTIDE SEQUENCE [LARGE SCALE GENOMIC DNA]</scope>
    <source>
        <strain evidence="1">V5/3M</strain>
        <plasmid evidence="1">unnamed1</plasmid>
    </source>
</reference>
<protein>
    <submittedName>
        <fullName evidence="1">Uncharacterized protein</fullName>
    </submittedName>
</protein>
<geneLocation type="plasmid" evidence="1">
    <name>unnamed1</name>
</geneLocation>
<gene>
    <name evidence="1" type="ORF">BB934_33485</name>
</gene>
<evidence type="ECO:0000313" key="1">
    <source>
        <dbReference type="EMBL" id="ANY83110.1"/>
    </source>
</evidence>
<accession>A0A1B2ET07</accession>
<keyword evidence="1" id="KW-0614">Plasmid</keyword>
<name>A0A1B2ET07_9HYPH</name>
<sequence length="150" mass="16020">MSDDDLALGLQAPILGESEAPKDAVILRIRASELFSVVPGQSPSVRVARVRLSGKAGIRDLAAPPDGRLVILSGSLQQHPSVLQELFLVTPSEQPIWPAQIIPTQITPPSSDAKAVGIAVLRVSGRTLSILVLFENAERDKPVEHTIQLP</sequence>
<dbReference type="KEGG" id="moc:BB934_33485"/>